<dbReference type="GeneID" id="108672626"/>
<keyword evidence="3" id="KW-1185">Reference proteome</keyword>
<organism evidence="3 4">
    <name type="scientific">Hyalella azteca</name>
    <name type="common">Amphipod</name>
    <dbReference type="NCBI Taxonomy" id="294128"/>
    <lineage>
        <taxon>Eukaryota</taxon>
        <taxon>Metazoa</taxon>
        <taxon>Ecdysozoa</taxon>
        <taxon>Arthropoda</taxon>
        <taxon>Crustacea</taxon>
        <taxon>Multicrustacea</taxon>
        <taxon>Malacostraca</taxon>
        <taxon>Eumalacostraca</taxon>
        <taxon>Peracarida</taxon>
        <taxon>Amphipoda</taxon>
        <taxon>Senticaudata</taxon>
        <taxon>Talitrida</taxon>
        <taxon>Talitroidea</taxon>
        <taxon>Hyalellidae</taxon>
        <taxon>Hyalella</taxon>
    </lineage>
</organism>
<sequence>MAAPQPGFVLVLLVWWCAGYAAGQASEGYSAWQAPQPRLVVAPTGTFVSVLNSFMATGEAYDSLPASSLCQCRQQCFVDPRCMALSYHPGQERCYRSKYPTPNSNIPGAVYEYKVKSLTRGDDGLFYVTLDTPLIPRDRCVQMCSNMTGFHLPFAKTRVSMDYLRSFPRTFIGLTKNRATGAITWDDGTPLNRVALGLSSEPFINNGCGTDATSPSPVIFVMYNGLIDDTCTHGMCACQADFSAGNN</sequence>
<gene>
    <name evidence="4" type="primary">LOC108672626</name>
</gene>
<feature type="signal peptide" evidence="1">
    <location>
        <begin position="1"/>
        <end position="25"/>
    </location>
</feature>
<dbReference type="Proteomes" id="UP000694843">
    <property type="component" value="Unplaced"/>
</dbReference>
<feature type="domain" description="Apple" evidence="2">
    <location>
        <begin position="60"/>
        <end position="97"/>
    </location>
</feature>
<dbReference type="InterPro" id="IPR016187">
    <property type="entry name" value="CTDL_fold"/>
</dbReference>
<name>A0A8B7NRX5_HYAAZ</name>
<dbReference type="SUPFAM" id="SSF56436">
    <property type="entry name" value="C-type lectin-like"/>
    <property type="match status" value="1"/>
</dbReference>
<dbReference type="RefSeq" id="XP_018015816.1">
    <property type="nucleotide sequence ID" value="XM_018160327.2"/>
</dbReference>
<evidence type="ECO:0000313" key="4">
    <source>
        <dbReference type="RefSeq" id="XP_018015816.1"/>
    </source>
</evidence>
<evidence type="ECO:0000313" key="3">
    <source>
        <dbReference type="Proteomes" id="UP000694843"/>
    </source>
</evidence>
<evidence type="ECO:0000256" key="1">
    <source>
        <dbReference type="SAM" id="SignalP"/>
    </source>
</evidence>
<dbReference type="AlphaFoldDB" id="A0A8B7NRX5"/>
<protein>
    <submittedName>
        <fullName evidence="4">Uncharacterized protein LOC108672626</fullName>
    </submittedName>
</protein>
<dbReference type="KEGG" id="hazt:108672626"/>
<feature type="chain" id="PRO_5034581702" evidence="1">
    <location>
        <begin position="26"/>
        <end position="247"/>
    </location>
</feature>
<evidence type="ECO:0000259" key="2">
    <source>
        <dbReference type="Pfam" id="PF00024"/>
    </source>
</evidence>
<dbReference type="OrthoDB" id="6376245at2759"/>
<dbReference type="Pfam" id="PF00024">
    <property type="entry name" value="PAN_1"/>
    <property type="match status" value="1"/>
</dbReference>
<reference evidence="4" key="1">
    <citation type="submission" date="2025-08" db="UniProtKB">
        <authorList>
            <consortium name="RefSeq"/>
        </authorList>
    </citation>
    <scope>IDENTIFICATION</scope>
    <source>
        <tissue evidence="4">Whole organism</tissue>
    </source>
</reference>
<accession>A0A8B7NRX5</accession>
<proteinExistence type="predicted"/>
<dbReference type="Gene3D" id="3.50.4.10">
    <property type="entry name" value="Hepatocyte Growth Factor"/>
    <property type="match status" value="1"/>
</dbReference>
<dbReference type="InterPro" id="IPR003609">
    <property type="entry name" value="Pan_app"/>
</dbReference>
<keyword evidence="1" id="KW-0732">Signal</keyword>